<accession>A0ABV2WKY1</accession>
<dbReference type="PANTHER" id="PTHR38110">
    <property type="entry name" value="CHROMOSOME 23, WHOLE GENOME SHOTGUN SEQUENCE"/>
    <property type="match status" value="1"/>
</dbReference>
<dbReference type="SUPFAM" id="SSF54637">
    <property type="entry name" value="Thioesterase/thiol ester dehydrase-isomerase"/>
    <property type="match status" value="2"/>
</dbReference>
<dbReference type="Pfam" id="PF13622">
    <property type="entry name" value="4HBT_3"/>
    <property type="match status" value="1"/>
</dbReference>
<comment type="caution">
    <text evidence="3">The sequence shown here is derived from an EMBL/GenBank/DDBJ whole genome shotgun (WGS) entry which is preliminary data.</text>
</comment>
<protein>
    <submittedName>
        <fullName evidence="3">Thioesterase family protein</fullName>
    </submittedName>
</protein>
<dbReference type="EMBL" id="JBEYBF010000003">
    <property type="protein sequence ID" value="MEU1951543.1"/>
    <property type="molecule type" value="Genomic_DNA"/>
</dbReference>
<keyword evidence="4" id="KW-1185">Reference proteome</keyword>
<dbReference type="InterPro" id="IPR052389">
    <property type="entry name" value="Sec_Metab_Biosynth-Assoc"/>
</dbReference>
<dbReference type="GeneID" id="96242312"/>
<evidence type="ECO:0000259" key="1">
    <source>
        <dbReference type="Pfam" id="PF13622"/>
    </source>
</evidence>
<dbReference type="Proteomes" id="UP001550628">
    <property type="component" value="Unassembled WGS sequence"/>
</dbReference>
<dbReference type="InterPro" id="IPR049450">
    <property type="entry name" value="ACOT8-like_C"/>
</dbReference>
<proteinExistence type="predicted"/>
<name>A0ABV2WKY1_9NOCA</name>
<dbReference type="InterPro" id="IPR029069">
    <property type="entry name" value="HotDog_dom_sf"/>
</dbReference>
<dbReference type="RefSeq" id="WP_030519897.1">
    <property type="nucleotide sequence ID" value="NZ_JBEYBD010000001.1"/>
</dbReference>
<dbReference type="PANTHER" id="PTHR38110:SF1">
    <property type="entry name" value="THIOESTERASE DOMAIN-CONTAINING PROTEIN"/>
    <property type="match status" value="1"/>
</dbReference>
<dbReference type="InterPro" id="IPR042171">
    <property type="entry name" value="Acyl-CoA_hotdog"/>
</dbReference>
<feature type="domain" description="Acyl-CoA thioesterase-like N-terminal HotDog" evidence="1">
    <location>
        <begin position="31"/>
        <end position="113"/>
    </location>
</feature>
<evidence type="ECO:0000313" key="4">
    <source>
        <dbReference type="Proteomes" id="UP001550628"/>
    </source>
</evidence>
<feature type="domain" description="Acyl-CoA thioesterase-like C-terminal" evidence="2">
    <location>
        <begin position="139"/>
        <end position="276"/>
    </location>
</feature>
<dbReference type="Gene3D" id="2.40.160.210">
    <property type="entry name" value="Acyl-CoA thioesterase, double hotdog domain"/>
    <property type="match status" value="1"/>
</dbReference>
<dbReference type="Pfam" id="PF20789">
    <property type="entry name" value="4HBT_3C"/>
    <property type="match status" value="1"/>
</dbReference>
<sequence>MTGIDAPTHPFDTAIAVEYIDGHRLAGHTCPDYANMVGPFGGVTAAALLRAVERHPERVGDPLSLTVNYAGPIADGPFEITARPVRTNRTNQHWQLELTQDGTVTTTATAVFGIRRDTWSDLELSMPSVPGPDTEGVEPQIFPDFIAWGRNYDLRFVAGAVPDVEPTAEIPENPDSVSTLWLRDTPARPVDFASLTAMSDAFYPRVFLRRGRYLPAGTISLTVYFHATAEELAAQGTEYLLGRARANRFGHGHFDQIAHLWGHDGTLLATSHQLVYFKG</sequence>
<evidence type="ECO:0000259" key="2">
    <source>
        <dbReference type="Pfam" id="PF20789"/>
    </source>
</evidence>
<dbReference type="InterPro" id="IPR049449">
    <property type="entry name" value="TesB_ACOT8-like_N"/>
</dbReference>
<evidence type="ECO:0000313" key="3">
    <source>
        <dbReference type="EMBL" id="MEU1951543.1"/>
    </source>
</evidence>
<organism evidence="3 4">
    <name type="scientific">Nocardia rhamnosiphila</name>
    <dbReference type="NCBI Taxonomy" id="426716"/>
    <lineage>
        <taxon>Bacteria</taxon>
        <taxon>Bacillati</taxon>
        <taxon>Actinomycetota</taxon>
        <taxon>Actinomycetes</taxon>
        <taxon>Mycobacteriales</taxon>
        <taxon>Nocardiaceae</taxon>
        <taxon>Nocardia</taxon>
    </lineage>
</organism>
<gene>
    <name evidence="3" type="ORF">ABZ510_06745</name>
</gene>
<reference evidence="3 4" key="1">
    <citation type="submission" date="2024-06" db="EMBL/GenBank/DDBJ databases">
        <title>The Natural Products Discovery Center: Release of the First 8490 Sequenced Strains for Exploring Actinobacteria Biosynthetic Diversity.</title>
        <authorList>
            <person name="Kalkreuter E."/>
            <person name="Kautsar S.A."/>
            <person name="Yang D."/>
            <person name="Bader C.D."/>
            <person name="Teijaro C.N."/>
            <person name="Fluegel L."/>
            <person name="Davis C.M."/>
            <person name="Simpson J.R."/>
            <person name="Lauterbach L."/>
            <person name="Steele A.D."/>
            <person name="Gui C."/>
            <person name="Meng S."/>
            <person name="Li G."/>
            <person name="Viehrig K."/>
            <person name="Ye F."/>
            <person name="Su P."/>
            <person name="Kiefer A.F."/>
            <person name="Nichols A."/>
            <person name="Cepeda A.J."/>
            <person name="Yan W."/>
            <person name="Fan B."/>
            <person name="Jiang Y."/>
            <person name="Adhikari A."/>
            <person name="Zheng C.-J."/>
            <person name="Schuster L."/>
            <person name="Cowan T.M."/>
            <person name="Smanski M.J."/>
            <person name="Chevrette M.G."/>
            <person name="De Carvalho L.P.S."/>
            <person name="Shen B."/>
        </authorList>
    </citation>
    <scope>NUCLEOTIDE SEQUENCE [LARGE SCALE GENOMIC DNA]</scope>
    <source>
        <strain evidence="3 4">NPDC019708</strain>
    </source>
</reference>